<proteinExistence type="predicted"/>
<name>A0A315W186_GAMAF</name>
<dbReference type="STRING" id="33528.ENSGAFP00000003303"/>
<comment type="caution">
    <text evidence="4">The sequence shown here is derived from an EMBL/GenBank/DDBJ whole genome shotgun (WGS) entry which is preliminary data.</text>
</comment>
<dbReference type="InterPro" id="IPR027882">
    <property type="entry name" value="SOGA1/2-like_CC"/>
</dbReference>
<evidence type="ECO:0000313" key="5">
    <source>
        <dbReference type="Proteomes" id="UP000250572"/>
    </source>
</evidence>
<feature type="region of interest" description="Disordered" evidence="2">
    <location>
        <begin position="626"/>
        <end position="645"/>
    </location>
</feature>
<gene>
    <name evidence="4" type="ORF">CCH79_00017936</name>
</gene>
<accession>A0A315W186</accession>
<organism evidence="4 5">
    <name type="scientific">Gambusia affinis</name>
    <name type="common">Western mosquitofish</name>
    <name type="synonym">Heterandria affinis</name>
    <dbReference type="NCBI Taxonomy" id="33528"/>
    <lineage>
        <taxon>Eukaryota</taxon>
        <taxon>Metazoa</taxon>
        <taxon>Chordata</taxon>
        <taxon>Craniata</taxon>
        <taxon>Vertebrata</taxon>
        <taxon>Euteleostomi</taxon>
        <taxon>Actinopterygii</taxon>
        <taxon>Neopterygii</taxon>
        <taxon>Teleostei</taxon>
        <taxon>Neoteleostei</taxon>
        <taxon>Acanthomorphata</taxon>
        <taxon>Ovalentaria</taxon>
        <taxon>Atherinomorphae</taxon>
        <taxon>Cyprinodontiformes</taxon>
        <taxon>Poeciliidae</taxon>
        <taxon>Poeciliinae</taxon>
        <taxon>Gambusia</taxon>
    </lineage>
</organism>
<keyword evidence="5" id="KW-1185">Reference proteome</keyword>
<feature type="domain" description="SOGA 1/2-like coiled-coil" evidence="3">
    <location>
        <begin position="101"/>
        <end position="146"/>
    </location>
</feature>
<reference evidence="4 5" key="1">
    <citation type="journal article" date="2018" name="G3 (Bethesda)">
        <title>A High-Quality Reference Genome for the Invasive Mosquitofish Gambusia affinis Using a Chicago Library.</title>
        <authorList>
            <person name="Hoffberg S.L."/>
            <person name="Troendle N.J."/>
            <person name="Glenn T.C."/>
            <person name="Mahmud O."/>
            <person name="Louha S."/>
            <person name="Chalopin D."/>
            <person name="Bennetzen J.L."/>
            <person name="Mauricio R."/>
        </authorList>
    </citation>
    <scope>NUCLEOTIDE SEQUENCE [LARGE SCALE GENOMIC DNA]</scope>
    <source>
        <strain evidence="4">NE01/NJP1002.9</strain>
        <tissue evidence="4">Muscle</tissue>
    </source>
</reference>
<feature type="region of interest" description="Disordered" evidence="2">
    <location>
        <begin position="315"/>
        <end position="351"/>
    </location>
</feature>
<feature type="region of interest" description="Disordered" evidence="2">
    <location>
        <begin position="177"/>
        <end position="212"/>
    </location>
</feature>
<dbReference type="InterPro" id="IPR049885">
    <property type="entry name" value="MTCL1-3"/>
</dbReference>
<dbReference type="Proteomes" id="UP000250572">
    <property type="component" value="Unassembled WGS sequence"/>
</dbReference>
<feature type="compositionally biased region" description="Polar residues" evidence="2">
    <location>
        <begin position="535"/>
        <end position="561"/>
    </location>
</feature>
<feature type="compositionally biased region" description="Polar residues" evidence="2">
    <location>
        <begin position="474"/>
        <end position="487"/>
    </location>
</feature>
<feature type="compositionally biased region" description="Low complexity" evidence="2">
    <location>
        <begin position="488"/>
        <end position="505"/>
    </location>
</feature>
<evidence type="ECO:0000313" key="4">
    <source>
        <dbReference type="EMBL" id="PWA29411.1"/>
    </source>
</evidence>
<feature type="compositionally biased region" description="Basic and acidic residues" evidence="2">
    <location>
        <begin position="798"/>
        <end position="807"/>
    </location>
</feature>
<sequence length="807" mass="86202">MPPSQAARLRHNGRIDGSGTSGCMCVGMCVFVFVRPTCQRCQACARICNSGTEGRFETKLGKTTAALSSAETLDPLDLKVALKKEREEHQHLLAESYAAVMDLTKQIGERNWSREKLELLERFSQERTQWEQRLRDAATQQEKVRRVGLCRSISAHQKNVVSHVGWNMSLRADGVLRPSVDPESKPPGDEPTVDTGVVNGPASPRVKSTLENSEGNRFSCVKDKAHFGSMPLFTGGEFGDITVKNWTSITNETPEMADTCKTWDGPSGSSSSSAATQMDLDFVQRSCTAPDRTGIRIYYSPPAVRRMEHRRRYQEPLDPDQYSVGGSSLKQNDTDGGVASPIDAQHQQPASSFTSSYEQWLSSLSSQHRELLESRGSSISTSMPSVFSSSVSSGAANRVVDGMTSGSPFHDLEIGDISANLSDDMKEMTNCVRQAIRSSSLERKSSKELGSQPIGVSNKSTQTVAQGVSIGLQTETGRATGLHSKSWSPRPTSTTTSSLASARTRQISTSLDKVHSRIERPCCSPKYGSPKLQRRVSSGKTSNHSLSPLVGSTSRLDGASSSKERSMWSLHQRPIGGSGGSAWARSTTTRDSPVLNGLTDGLSSLFSVVEHSGSTELLWRSEIGSSQTASPARQPHAAGKPSVAAVCGSDSNSQRYGGLVQEFLRNVCSSRSPAGAPLSVERVQRDSLTALGGLGVLGGLNSVDETQLGGAAALAGLSGGNDSVTRIVNKRFMRQTAGEEMISIMGGGKEAASNSVAAGPGTEDAPCDCATQSSCFVRSSKAAARHCKHRPQETPAGAEEKGDACNE</sequence>
<dbReference type="PANTHER" id="PTHR15742:SF1">
    <property type="entry name" value="PROTEIN SOGA1"/>
    <property type="match status" value="1"/>
</dbReference>
<dbReference type="EMBL" id="NHOQ01000607">
    <property type="protein sequence ID" value="PWA29411.1"/>
    <property type="molecule type" value="Genomic_DNA"/>
</dbReference>
<evidence type="ECO:0000256" key="1">
    <source>
        <dbReference type="ARBA" id="ARBA00023054"/>
    </source>
</evidence>
<protein>
    <recommendedName>
        <fullName evidence="3">SOGA 1/2-like coiled-coil domain-containing protein</fullName>
    </recommendedName>
</protein>
<dbReference type="PANTHER" id="PTHR15742">
    <property type="entry name" value="GIRDIN"/>
    <property type="match status" value="1"/>
</dbReference>
<feature type="region of interest" description="Disordered" evidence="2">
    <location>
        <begin position="437"/>
        <end position="462"/>
    </location>
</feature>
<feature type="region of interest" description="Disordered" evidence="2">
    <location>
        <begin position="784"/>
        <end position="807"/>
    </location>
</feature>
<dbReference type="Pfam" id="PF14818">
    <property type="entry name" value="SOGA1-2-like_CC"/>
    <property type="match status" value="1"/>
</dbReference>
<evidence type="ECO:0000256" key="2">
    <source>
        <dbReference type="SAM" id="MobiDB-lite"/>
    </source>
</evidence>
<keyword evidence="1" id="KW-0175">Coiled coil</keyword>
<evidence type="ECO:0000259" key="3">
    <source>
        <dbReference type="Pfam" id="PF14818"/>
    </source>
</evidence>
<feature type="region of interest" description="Disordered" evidence="2">
    <location>
        <begin position="474"/>
        <end position="564"/>
    </location>
</feature>
<dbReference type="AlphaFoldDB" id="A0A315W186"/>